<accession>A0A0A9HCM9</accession>
<reference evidence="1" key="1">
    <citation type="submission" date="2014-09" db="EMBL/GenBank/DDBJ databases">
        <authorList>
            <person name="Magalhaes I.L.F."/>
            <person name="Oliveira U."/>
            <person name="Santos F.R."/>
            <person name="Vidigal T.H.D.A."/>
            <person name="Brescovit A.D."/>
            <person name="Santos A.J."/>
        </authorList>
    </citation>
    <scope>NUCLEOTIDE SEQUENCE</scope>
    <source>
        <tissue evidence="1">Shoot tissue taken approximately 20 cm above the soil surface</tissue>
    </source>
</reference>
<dbReference type="EMBL" id="GBRH01164327">
    <property type="protein sequence ID" value="JAE33569.1"/>
    <property type="molecule type" value="Transcribed_RNA"/>
</dbReference>
<evidence type="ECO:0000313" key="1">
    <source>
        <dbReference type="EMBL" id="JAE33569.1"/>
    </source>
</evidence>
<protein>
    <submittedName>
        <fullName evidence="1">Uncharacterized protein</fullName>
    </submittedName>
</protein>
<proteinExistence type="predicted"/>
<organism evidence="1">
    <name type="scientific">Arundo donax</name>
    <name type="common">Giant reed</name>
    <name type="synonym">Donax arundinaceus</name>
    <dbReference type="NCBI Taxonomy" id="35708"/>
    <lineage>
        <taxon>Eukaryota</taxon>
        <taxon>Viridiplantae</taxon>
        <taxon>Streptophyta</taxon>
        <taxon>Embryophyta</taxon>
        <taxon>Tracheophyta</taxon>
        <taxon>Spermatophyta</taxon>
        <taxon>Magnoliopsida</taxon>
        <taxon>Liliopsida</taxon>
        <taxon>Poales</taxon>
        <taxon>Poaceae</taxon>
        <taxon>PACMAD clade</taxon>
        <taxon>Arundinoideae</taxon>
        <taxon>Arundineae</taxon>
        <taxon>Arundo</taxon>
    </lineage>
</organism>
<name>A0A0A9HCM9_ARUDO</name>
<sequence length="37" mass="4214">MFSPCFLFPNSVGVQHCTSLKFKSVLCSRIAELWFCS</sequence>
<dbReference type="AlphaFoldDB" id="A0A0A9HCM9"/>
<reference evidence="1" key="2">
    <citation type="journal article" date="2015" name="Data Brief">
        <title>Shoot transcriptome of the giant reed, Arundo donax.</title>
        <authorList>
            <person name="Barrero R.A."/>
            <person name="Guerrero F.D."/>
            <person name="Moolhuijzen P."/>
            <person name="Goolsby J.A."/>
            <person name="Tidwell J."/>
            <person name="Bellgard S.E."/>
            <person name="Bellgard M.I."/>
        </authorList>
    </citation>
    <scope>NUCLEOTIDE SEQUENCE</scope>
    <source>
        <tissue evidence="1">Shoot tissue taken approximately 20 cm above the soil surface</tissue>
    </source>
</reference>